<comment type="caution">
    <text evidence="1">The sequence shown here is derived from an EMBL/GenBank/DDBJ whole genome shotgun (WGS) entry which is preliminary data.</text>
</comment>
<evidence type="ECO:0000313" key="2">
    <source>
        <dbReference type="Proteomes" id="UP001162992"/>
    </source>
</evidence>
<reference evidence="2" key="1">
    <citation type="journal article" date="2024" name="Proc. Natl. Acad. Sci. U.S.A.">
        <title>Extraordinary preservation of gene collinearity over three hundred million years revealed in homosporous lycophytes.</title>
        <authorList>
            <person name="Li C."/>
            <person name="Wickell D."/>
            <person name="Kuo L.Y."/>
            <person name="Chen X."/>
            <person name="Nie B."/>
            <person name="Liao X."/>
            <person name="Peng D."/>
            <person name="Ji J."/>
            <person name="Jenkins J."/>
            <person name="Williams M."/>
            <person name="Shu S."/>
            <person name="Plott C."/>
            <person name="Barry K."/>
            <person name="Rajasekar S."/>
            <person name="Grimwood J."/>
            <person name="Han X."/>
            <person name="Sun S."/>
            <person name="Hou Z."/>
            <person name="He W."/>
            <person name="Dai G."/>
            <person name="Sun C."/>
            <person name="Schmutz J."/>
            <person name="Leebens-Mack J.H."/>
            <person name="Li F.W."/>
            <person name="Wang L."/>
        </authorList>
    </citation>
    <scope>NUCLEOTIDE SEQUENCE [LARGE SCALE GENOMIC DNA]</scope>
    <source>
        <strain evidence="2">cv. PW_Plant_1</strain>
    </source>
</reference>
<accession>A0ACC2DQK0</accession>
<name>A0ACC2DQK0_DIPCM</name>
<proteinExistence type="predicted"/>
<sequence>MLPVVDQAQAEACNCGVDRLDLLPDSIILLIFNKIGDVKALGSCCAVSKRFQDLARQVDDVVVKVDCVITGEDSSLNMKGKSLLSCFMRLFLGNIAKHLQALQHLMAPRKSTIAQLTHHSPRDVLKNFNAIQHLRIELPAGELGVEKGALLKWKAEFGSTLERCTILGAASCEKKNEKACDGRSNQPYDRAEQRLQSIGSGRSSEDGESGSLPESFYTDGGLKLRVVWTISALIAASARHFLLRQIISEHPTLKSLVLTDSDGQGMLCMSKRQLLEFCEKPCAASPSSSRTQVPALSMRLCYAPYLDLPGGTSLEGATLVMIRPVDQPACKDVDAFAAEAFEEPYRSAVSNLVRKRTYLLEMNSF</sequence>
<organism evidence="1 2">
    <name type="scientific">Diphasiastrum complanatum</name>
    <name type="common">Issler's clubmoss</name>
    <name type="synonym">Lycopodium complanatum</name>
    <dbReference type="NCBI Taxonomy" id="34168"/>
    <lineage>
        <taxon>Eukaryota</taxon>
        <taxon>Viridiplantae</taxon>
        <taxon>Streptophyta</taxon>
        <taxon>Embryophyta</taxon>
        <taxon>Tracheophyta</taxon>
        <taxon>Lycopodiopsida</taxon>
        <taxon>Lycopodiales</taxon>
        <taxon>Lycopodiaceae</taxon>
        <taxon>Lycopodioideae</taxon>
        <taxon>Diphasiastrum</taxon>
    </lineage>
</organism>
<dbReference type="EMBL" id="CM055096">
    <property type="protein sequence ID" value="KAJ7556515.1"/>
    <property type="molecule type" value="Genomic_DNA"/>
</dbReference>
<evidence type="ECO:0000313" key="1">
    <source>
        <dbReference type="EMBL" id="KAJ7556515.1"/>
    </source>
</evidence>
<dbReference type="Proteomes" id="UP001162992">
    <property type="component" value="Chromosome 5"/>
</dbReference>
<protein>
    <submittedName>
        <fullName evidence="1">Uncharacterized protein</fullName>
    </submittedName>
</protein>
<gene>
    <name evidence="1" type="ORF">O6H91_05G086800</name>
</gene>
<keyword evidence="2" id="KW-1185">Reference proteome</keyword>